<feature type="domain" description="Peroxisomal membrane protein PEX14-like KPWE" evidence="2">
    <location>
        <begin position="59"/>
        <end position="104"/>
    </location>
</feature>
<gene>
    <name evidence="4" type="ORF">HK103_006374</name>
</gene>
<evidence type="ECO:0000259" key="2">
    <source>
        <dbReference type="Pfam" id="PF17733"/>
    </source>
</evidence>
<dbReference type="EMBL" id="JADGKB010000069">
    <property type="protein sequence ID" value="KAJ3255240.1"/>
    <property type="molecule type" value="Genomic_DNA"/>
</dbReference>
<sequence length="104" mass="12605">MERIFERFDSYDFDKDERFQKGKASLAGDILQIKHFYYSKYFEKFDFQEYLDWKKPKEQKLSFQDIMEKIQKGEEIPGIKQIPNTVHETSSSSNINPIKKPWEQ</sequence>
<dbReference type="InterPro" id="IPR040554">
    <property type="entry name" value="KPWE_PEX14_dom"/>
</dbReference>
<organism evidence="4 5">
    <name type="scientific">Boothiomyces macroporosus</name>
    <dbReference type="NCBI Taxonomy" id="261099"/>
    <lineage>
        <taxon>Eukaryota</taxon>
        <taxon>Fungi</taxon>
        <taxon>Fungi incertae sedis</taxon>
        <taxon>Chytridiomycota</taxon>
        <taxon>Chytridiomycota incertae sedis</taxon>
        <taxon>Chytridiomycetes</taxon>
        <taxon>Rhizophydiales</taxon>
        <taxon>Terramycetaceae</taxon>
        <taxon>Boothiomyces</taxon>
    </lineage>
</organism>
<accession>A0AAD5UDN9</accession>
<proteinExistence type="predicted"/>
<name>A0AAD5UDN9_9FUNG</name>
<keyword evidence="5" id="KW-1185">Reference proteome</keyword>
<evidence type="ECO:0000259" key="3">
    <source>
        <dbReference type="Pfam" id="PF25871"/>
    </source>
</evidence>
<feature type="compositionally biased region" description="Polar residues" evidence="1">
    <location>
        <begin position="85"/>
        <end position="96"/>
    </location>
</feature>
<dbReference type="Proteomes" id="UP001210925">
    <property type="component" value="Unassembled WGS sequence"/>
</dbReference>
<comment type="caution">
    <text evidence="4">The sequence shown here is derived from an EMBL/GenBank/DDBJ whole genome shotgun (WGS) entry which is preliminary data.</text>
</comment>
<feature type="region of interest" description="Disordered" evidence="1">
    <location>
        <begin position="85"/>
        <end position="104"/>
    </location>
</feature>
<evidence type="ECO:0000256" key="1">
    <source>
        <dbReference type="SAM" id="MobiDB-lite"/>
    </source>
</evidence>
<evidence type="ECO:0000313" key="4">
    <source>
        <dbReference type="EMBL" id="KAJ3255240.1"/>
    </source>
</evidence>
<protein>
    <submittedName>
        <fullName evidence="4">Uncharacterized protein</fullName>
    </submittedName>
</protein>
<dbReference type="Pfam" id="PF25871">
    <property type="entry name" value="HTH_76"/>
    <property type="match status" value="1"/>
</dbReference>
<reference evidence="4" key="1">
    <citation type="submission" date="2020-05" db="EMBL/GenBank/DDBJ databases">
        <title>Phylogenomic resolution of chytrid fungi.</title>
        <authorList>
            <person name="Stajich J.E."/>
            <person name="Amses K."/>
            <person name="Simmons R."/>
            <person name="Seto K."/>
            <person name="Myers J."/>
            <person name="Bonds A."/>
            <person name="Quandt C.A."/>
            <person name="Barry K."/>
            <person name="Liu P."/>
            <person name="Grigoriev I."/>
            <person name="Longcore J.E."/>
            <person name="James T.Y."/>
        </authorList>
    </citation>
    <scope>NUCLEOTIDE SEQUENCE</scope>
    <source>
        <strain evidence="4">PLAUS21</strain>
    </source>
</reference>
<feature type="domain" description="PEX14-like helix-turn-helix" evidence="3">
    <location>
        <begin position="2"/>
        <end position="56"/>
    </location>
</feature>
<dbReference type="InterPro" id="IPR058841">
    <property type="entry name" value="HTH_76"/>
</dbReference>
<evidence type="ECO:0000313" key="5">
    <source>
        <dbReference type="Proteomes" id="UP001210925"/>
    </source>
</evidence>
<dbReference type="AlphaFoldDB" id="A0AAD5UDN9"/>
<dbReference type="Pfam" id="PF17733">
    <property type="entry name" value="KPWE_dom"/>
    <property type="match status" value="1"/>
</dbReference>